<keyword evidence="4" id="KW-1185">Reference proteome</keyword>
<reference evidence="3 4" key="1">
    <citation type="submission" date="2011-03" db="EMBL/GenBank/DDBJ databases">
        <authorList>
            <person name="Weinstock G."/>
            <person name="Sodergren E."/>
            <person name="Clifton S."/>
            <person name="Fulton L."/>
            <person name="Fulton B."/>
            <person name="Courtney L."/>
            <person name="Fronick C."/>
            <person name="Harrison M."/>
            <person name="Strong C."/>
            <person name="Farmer C."/>
            <person name="Delahaunty K."/>
            <person name="Markovic C."/>
            <person name="Hall O."/>
            <person name="Minx P."/>
            <person name="Tomlinson C."/>
            <person name="Mitreva M."/>
            <person name="Hou S."/>
            <person name="Chen J."/>
            <person name="Wollam A."/>
            <person name="Pepin K.H."/>
            <person name="Johnson M."/>
            <person name="Bhonagiri V."/>
            <person name="Zhang X."/>
            <person name="Suruliraj S."/>
            <person name="Warren W."/>
            <person name="Chinwalla A."/>
            <person name="Mardis E.R."/>
            <person name="Wilson R.K."/>
        </authorList>
    </citation>
    <scope>NUCLEOTIDE SEQUENCE [LARGE SCALE GENOMIC DNA]</scope>
    <source>
        <strain evidence="3 4">YIT 11840</strain>
    </source>
</reference>
<gene>
    <name evidence="3" type="ORF">HMPREF9441_02973</name>
</gene>
<keyword evidence="1" id="KW-0732">Signal</keyword>
<dbReference type="PATRIC" id="fig|762968.3.peg.2643"/>
<feature type="domain" description="FAS1" evidence="2">
    <location>
        <begin position="41"/>
        <end position="185"/>
    </location>
</feature>
<dbReference type="Proteomes" id="UP000003598">
    <property type="component" value="Unassembled WGS sequence"/>
</dbReference>
<protein>
    <recommendedName>
        <fullName evidence="2">FAS1 domain-containing protein</fullName>
    </recommendedName>
</protein>
<accession>G5SUB5</accession>
<dbReference type="GeneID" id="93558283"/>
<sequence length="733" mass="83458">MKCLFKILISMCTVLLLTVQMSLFTSCNDDLAADSYYTFTGEMMSDFLKNREDFSLFKRIVERAGEMDFLSSRGSRTFYPAVNSGVESFLKERGYASVEDLPVELCDTLVKACLVDNSIKYTYNFSETEQINNELDLPLIIVTNGDTVDANGMTLSVINRRSAIINELKNDSVDNGVVHPVDRVLIPNTSLGSSLLDDNHDEFTIYYEALSRTGLLDSLIHYRDDSYEIRKENYPEFKTGIHSGGVFNENDQGYEYHAKRPDHRYQGFTLLIVPDEVLYEKYSDRFNANMTLDQKVDALYDLAVEKYKDNAAANIFGLNEVDPDDSEGRTYKEKYWNKESLTSRYNPLNMFLSYHILDRLFASTAKLINCWGTNTAYANPTEWISTLLDYSTIKLERVYATVDKQVEHPAGYYINHSTATEYNSYDRVRGAYLTQPDAENFSLNVSYFYLDDVVAYDQTMRNNVMNTRVRVDFYTLWPELTSNDIRLCGNPTQAYGSHDNDENGGENGGFNYYIPPGYMKNCTFSENTIFFVQRPKVPWWNWGGDEINILGTSYDVTFPLPDVPPGTYELRLGYPGMLDRGIAQVYVDGIPQGIPIDMRYRADDSRVGGLYNGTTGFRNSEESSSGIYTSEQLEENARTMKNNGYYSGPKSIFTGNDGTDAPRYSPNSCTLMYNNAYTFRRKICDVEVKPHTDHKIRIRSVFTQGNRGCFILDYMELVPISICGAGGIGEDVY</sequence>
<dbReference type="EMBL" id="AFFY01000045">
    <property type="protein sequence ID" value="EHG99358.1"/>
    <property type="molecule type" value="Genomic_DNA"/>
</dbReference>
<dbReference type="PROSITE" id="PS51257">
    <property type="entry name" value="PROKAR_LIPOPROTEIN"/>
    <property type="match status" value="1"/>
</dbReference>
<dbReference type="eggNOG" id="COG2335">
    <property type="taxonomic scope" value="Bacteria"/>
</dbReference>
<dbReference type="InterPro" id="IPR036378">
    <property type="entry name" value="FAS1_dom_sf"/>
</dbReference>
<evidence type="ECO:0000313" key="4">
    <source>
        <dbReference type="Proteomes" id="UP000003598"/>
    </source>
</evidence>
<dbReference type="STRING" id="762968.HMPREF9441_02973"/>
<comment type="caution">
    <text evidence="3">The sequence shown here is derived from an EMBL/GenBank/DDBJ whole genome shotgun (WGS) entry which is preliminary data.</text>
</comment>
<dbReference type="SUPFAM" id="SSF82153">
    <property type="entry name" value="FAS1 domain"/>
    <property type="match status" value="1"/>
</dbReference>
<dbReference type="OrthoDB" id="1099567at2"/>
<dbReference type="InterPro" id="IPR000782">
    <property type="entry name" value="FAS1_domain"/>
</dbReference>
<dbReference type="HOGENOM" id="CLU_025495_0_0_10"/>
<dbReference type="RefSeq" id="WP_008621880.1">
    <property type="nucleotide sequence ID" value="NZ_JH376616.1"/>
</dbReference>
<organism evidence="3 4">
    <name type="scientific">Paraprevotella clara YIT 11840</name>
    <dbReference type="NCBI Taxonomy" id="762968"/>
    <lineage>
        <taxon>Bacteria</taxon>
        <taxon>Pseudomonadati</taxon>
        <taxon>Bacteroidota</taxon>
        <taxon>Bacteroidia</taxon>
        <taxon>Bacteroidales</taxon>
        <taxon>Prevotellaceae</taxon>
        <taxon>Paraprevotella</taxon>
    </lineage>
</organism>
<evidence type="ECO:0000256" key="1">
    <source>
        <dbReference type="SAM" id="SignalP"/>
    </source>
</evidence>
<feature type="chain" id="PRO_5003484578" description="FAS1 domain-containing protein" evidence="1">
    <location>
        <begin position="33"/>
        <end position="733"/>
    </location>
</feature>
<dbReference type="PROSITE" id="PS50213">
    <property type="entry name" value="FAS1"/>
    <property type="match status" value="1"/>
</dbReference>
<dbReference type="AlphaFoldDB" id="G5SUB5"/>
<proteinExistence type="predicted"/>
<name>G5SUB5_9BACT</name>
<feature type="signal peptide" evidence="1">
    <location>
        <begin position="1"/>
        <end position="32"/>
    </location>
</feature>
<evidence type="ECO:0000313" key="3">
    <source>
        <dbReference type="EMBL" id="EHG99358.1"/>
    </source>
</evidence>
<evidence type="ECO:0000259" key="2">
    <source>
        <dbReference type="PROSITE" id="PS50213"/>
    </source>
</evidence>
<dbReference type="Gene3D" id="2.30.180.10">
    <property type="entry name" value="FAS1 domain"/>
    <property type="match status" value="1"/>
</dbReference>